<accession>A0AAW1X9V3</accession>
<keyword evidence="3" id="KW-1185">Reference proteome</keyword>
<evidence type="ECO:0000313" key="3">
    <source>
        <dbReference type="Proteomes" id="UP001457282"/>
    </source>
</evidence>
<protein>
    <submittedName>
        <fullName evidence="2">Uncharacterized protein</fullName>
    </submittedName>
</protein>
<dbReference type="Proteomes" id="UP001457282">
    <property type="component" value="Unassembled WGS sequence"/>
</dbReference>
<feature type="compositionally biased region" description="Acidic residues" evidence="1">
    <location>
        <begin position="187"/>
        <end position="198"/>
    </location>
</feature>
<comment type="caution">
    <text evidence="2">The sequence shown here is derived from an EMBL/GenBank/DDBJ whole genome shotgun (WGS) entry which is preliminary data.</text>
</comment>
<evidence type="ECO:0000256" key="1">
    <source>
        <dbReference type="SAM" id="MobiDB-lite"/>
    </source>
</evidence>
<gene>
    <name evidence="2" type="ORF">M0R45_020346</name>
</gene>
<reference evidence="2 3" key="1">
    <citation type="journal article" date="2023" name="G3 (Bethesda)">
        <title>A chromosome-length genome assembly and annotation of blackberry (Rubus argutus, cv. 'Hillquist').</title>
        <authorList>
            <person name="Bruna T."/>
            <person name="Aryal R."/>
            <person name="Dudchenko O."/>
            <person name="Sargent D.J."/>
            <person name="Mead D."/>
            <person name="Buti M."/>
            <person name="Cavallini A."/>
            <person name="Hytonen T."/>
            <person name="Andres J."/>
            <person name="Pham M."/>
            <person name="Weisz D."/>
            <person name="Mascagni F."/>
            <person name="Usai G."/>
            <person name="Natali L."/>
            <person name="Bassil N."/>
            <person name="Fernandez G.E."/>
            <person name="Lomsadze A."/>
            <person name="Armour M."/>
            <person name="Olukolu B."/>
            <person name="Poorten T."/>
            <person name="Britton C."/>
            <person name="Davik J."/>
            <person name="Ashrafi H."/>
            <person name="Aiden E.L."/>
            <person name="Borodovsky M."/>
            <person name="Worthington M."/>
        </authorList>
    </citation>
    <scope>NUCLEOTIDE SEQUENCE [LARGE SCALE GENOMIC DNA]</scope>
    <source>
        <strain evidence="2">PI 553951</strain>
    </source>
</reference>
<evidence type="ECO:0000313" key="2">
    <source>
        <dbReference type="EMBL" id="KAK9933138.1"/>
    </source>
</evidence>
<sequence>MDPPPPPPPPAAAVLTPKSFVSSVKGKDLRYHVLVTIKRWFQSDTRDKKLEDLLLLPLAQRKPEDNRRFYPCDMEALTQAWNQLANVTEEFMWQTMKRLRYKLKRTGYLRNELDYCFPHPYRNRESGVLSNNFDWMDHESEIEELAGRDKDGYTRVYKPDGRFVLYMDGLEVELAPADDRKLLGVDYGDESDDSDVSDDPFHGQVPDMWPCSSGVDVPGPLDKDDNE</sequence>
<dbReference type="EMBL" id="JBEDUW010000004">
    <property type="protein sequence ID" value="KAK9933138.1"/>
    <property type="molecule type" value="Genomic_DNA"/>
</dbReference>
<organism evidence="2 3">
    <name type="scientific">Rubus argutus</name>
    <name type="common">Southern blackberry</name>
    <dbReference type="NCBI Taxonomy" id="59490"/>
    <lineage>
        <taxon>Eukaryota</taxon>
        <taxon>Viridiplantae</taxon>
        <taxon>Streptophyta</taxon>
        <taxon>Embryophyta</taxon>
        <taxon>Tracheophyta</taxon>
        <taxon>Spermatophyta</taxon>
        <taxon>Magnoliopsida</taxon>
        <taxon>eudicotyledons</taxon>
        <taxon>Gunneridae</taxon>
        <taxon>Pentapetalae</taxon>
        <taxon>rosids</taxon>
        <taxon>fabids</taxon>
        <taxon>Rosales</taxon>
        <taxon>Rosaceae</taxon>
        <taxon>Rosoideae</taxon>
        <taxon>Rosoideae incertae sedis</taxon>
        <taxon>Rubus</taxon>
    </lineage>
</organism>
<feature type="region of interest" description="Disordered" evidence="1">
    <location>
        <begin position="184"/>
        <end position="227"/>
    </location>
</feature>
<name>A0AAW1X9V3_RUBAR</name>
<proteinExistence type="predicted"/>
<dbReference type="AlphaFoldDB" id="A0AAW1X9V3"/>